<reference evidence="10" key="1">
    <citation type="submission" date="2023-07" db="EMBL/GenBank/DDBJ databases">
        <authorList>
            <person name="Stuckert A."/>
        </authorList>
    </citation>
    <scope>NUCLEOTIDE SEQUENCE</scope>
</reference>
<protein>
    <recommendedName>
        <fullName evidence="9">C2H2-type domain-containing protein</fullName>
    </recommendedName>
</protein>
<evidence type="ECO:0000256" key="2">
    <source>
        <dbReference type="ARBA" id="ARBA00022723"/>
    </source>
</evidence>
<dbReference type="SUPFAM" id="SSF57667">
    <property type="entry name" value="beta-beta-alpha zinc fingers"/>
    <property type="match status" value="4"/>
</dbReference>
<feature type="non-terminal residue" evidence="10">
    <location>
        <position position="507"/>
    </location>
</feature>
<feature type="domain" description="C2H2-type" evidence="9">
    <location>
        <begin position="285"/>
        <end position="312"/>
    </location>
</feature>
<evidence type="ECO:0000256" key="6">
    <source>
        <dbReference type="ARBA" id="ARBA00023242"/>
    </source>
</evidence>
<dbReference type="PANTHER" id="PTHR23234">
    <property type="entry name" value="ZNF44 PROTEIN"/>
    <property type="match status" value="1"/>
</dbReference>
<keyword evidence="4 7" id="KW-0863">Zinc-finger</keyword>
<feature type="domain" description="C2H2-type" evidence="9">
    <location>
        <begin position="313"/>
        <end position="340"/>
    </location>
</feature>
<dbReference type="InterPro" id="IPR013087">
    <property type="entry name" value="Znf_C2H2_type"/>
</dbReference>
<organism evidence="10 11">
    <name type="scientific">Ranitomeya imitator</name>
    <name type="common">mimic poison frog</name>
    <dbReference type="NCBI Taxonomy" id="111125"/>
    <lineage>
        <taxon>Eukaryota</taxon>
        <taxon>Metazoa</taxon>
        <taxon>Chordata</taxon>
        <taxon>Craniata</taxon>
        <taxon>Vertebrata</taxon>
        <taxon>Euteleostomi</taxon>
        <taxon>Amphibia</taxon>
        <taxon>Batrachia</taxon>
        <taxon>Anura</taxon>
        <taxon>Neobatrachia</taxon>
        <taxon>Hyloidea</taxon>
        <taxon>Dendrobatidae</taxon>
        <taxon>Dendrobatinae</taxon>
        <taxon>Ranitomeya</taxon>
    </lineage>
</organism>
<keyword evidence="6" id="KW-0539">Nucleus</keyword>
<evidence type="ECO:0000313" key="11">
    <source>
        <dbReference type="Proteomes" id="UP001176940"/>
    </source>
</evidence>
<feature type="domain" description="C2H2-type" evidence="9">
    <location>
        <begin position="341"/>
        <end position="368"/>
    </location>
</feature>
<feature type="domain" description="C2H2-type" evidence="9">
    <location>
        <begin position="425"/>
        <end position="452"/>
    </location>
</feature>
<dbReference type="InterPro" id="IPR050758">
    <property type="entry name" value="Znf_C2H2-type"/>
</dbReference>
<dbReference type="PANTHER" id="PTHR23234:SF8">
    <property type="entry name" value="C2H2-TYPE DOMAIN-CONTAINING PROTEIN"/>
    <property type="match status" value="1"/>
</dbReference>
<dbReference type="InterPro" id="IPR036236">
    <property type="entry name" value="Znf_C2H2_sf"/>
</dbReference>
<evidence type="ECO:0000256" key="3">
    <source>
        <dbReference type="ARBA" id="ARBA00022737"/>
    </source>
</evidence>
<feature type="domain" description="C2H2-type" evidence="9">
    <location>
        <begin position="369"/>
        <end position="396"/>
    </location>
</feature>
<evidence type="ECO:0000256" key="5">
    <source>
        <dbReference type="ARBA" id="ARBA00022833"/>
    </source>
</evidence>
<evidence type="ECO:0000256" key="8">
    <source>
        <dbReference type="SAM" id="MobiDB-lite"/>
    </source>
</evidence>
<sequence>MTDQPRMEMDGDEMTRRILDVALEIIYLLTGESTKHTSQQRPNPADLNKSTEESDSDPQDHQVDEDYAVLIITRVFDAKKFSFLPTNCEVIGDEERRRTFFLDDDGDIKDIKVEQKETPGDDPCEEEKTHINAIRKDRIITYRPQNSANKTISSTMSPVGEAYQKRVPVRTRATSTVRPSRRIIRDIKVIKVEEEDLEILGDDPYEETSTTCVDPDEFSMGNASEIYPRPDPPQKDGSDELRDGSLKIIKVEDEEVEIWEEQQRKRKKSANITTGSASSRYSNIYSCSDCGKGFPFKSKLIRHRRTHTGEAPYTCKDCGRCFKHKTSLADHNRIHTGEKPFACSYCAQRFAHRSTVLDHERTHTGSKPFSCSECGQSFTMRSTYVNHMRLHTGEKPFCCFDCGKCFAQKSAHDKHRYLHTGEKPFPCAECGKTFTGRSLLAEHERTHTGERPYPCSECGKSFSHRSTLTTHKLTHTGLKMFSCSLCDKAFTTKKALVRHWPTHREHK</sequence>
<dbReference type="Gene3D" id="3.30.160.60">
    <property type="entry name" value="Classic Zinc Finger"/>
    <property type="match status" value="8"/>
</dbReference>
<comment type="caution">
    <text evidence="10">The sequence shown here is derived from an EMBL/GenBank/DDBJ whole genome shotgun (WGS) entry which is preliminary data.</text>
</comment>
<dbReference type="Pfam" id="PF13894">
    <property type="entry name" value="zf-C2H2_4"/>
    <property type="match status" value="1"/>
</dbReference>
<accession>A0ABN9L3I8</accession>
<comment type="subcellular location">
    <subcellularLocation>
        <location evidence="1">Nucleus</location>
    </subcellularLocation>
</comment>
<name>A0ABN9L3I8_9NEOB</name>
<dbReference type="SMART" id="SM00355">
    <property type="entry name" value="ZnF_C2H2"/>
    <property type="match status" value="8"/>
</dbReference>
<evidence type="ECO:0000259" key="9">
    <source>
        <dbReference type="PROSITE" id="PS50157"/>
    </source>
</evidence>
<feature type="domain" description="C2H2-type" evidence="9">
    <location>
        <begin position="453"/>
        <end position="480"/>
    </location>
</feature>
<feature type="domain" description="C2H2-type" evidence="9">
    <location>
        <begin position="481"/>
        <end position="507"/>
    </location>
</feature>
<dbReference type="PROSITE" id="PS50157">
    <property type="entry name" value="ZINC_FINGER_C2H2_2"/>
    <property type="match status" value="8"/>
</dbReference>
<dbReference type="Pfam" id="PF00096">
    <property type="entry name" value="zf-C2H2"/>
    <property type="match status" value="5"/>
</dbReference>
<feature type="region of interest" description="Disordered" evidence="8">
    <location>
        <begin position="205"/>
        <end position="241"/>
    </location>
</feature>
<feature type="domain" description="C2H2-type" evidence="9">
    <location>
        <begin position="397"/>
        <end position="424"/>
    </location>
</feature>
<keyword evidence="5" id="KW-0862">Zinc</keyword>
<keyword evidence="11" id="KW-1185">Reference proteome</keyword>
<evidence type="ECO:0000256" key="7">
    <source>
        <dbReference type="PROSITE-ProRule" id="PRU00042"/>
    </source>
</evidence>
<evidence type="ECO:0000256" key="4">
    <source>
        <dbReference type="ARBA" id="ARBA00022771"/>
    </source>
</evidence>
<gene>
    <name evidence="10" type="ORF">RIMI_LOCUS5037692</name>
</gene>
<feature type="compositionally biased region" description="Basic and acidic residues" evidence="8">
    <location>
        <begin position="232"/>
        <end position="241"/>
    </location>
</feature>
<feature type="region of interest" description="Disordered" evidence="8">
    <location>
        <begin position="34"/>
        <end position="62"/>
    </location>
</feature>
<keyword evidence="2" id="KW-0479">Metal-binding</keyword>
<dbReference type="Proteomes" id="UP001176940">
    <property type="component" value="Unassembled WGS sequence"/>
</dbReference>
<proteinExistence type="predicted"/>
<evidence type="ECO:0000256" key="1">
    <source>
        <dbReference type="ARBA" id="ARBA00004123"/>
    </source>
</evidence>
<dbReference type="EMBL" id="CAUEEQ010008425">
    <property type="protein sequence ID" value="CAJ0932332.1"/>
    <property type="molecule type" value="Genomic_DNA"/>
</dbReference>
<dbReference type="PROSITE" id="PS00028">
    <property type="entry name" value="ZINC_FINGER_C2H2_1"/>
    <property type="match status" value="8"/>
</dbReference>
<evidence type="ECO:0000313" key="10">
    <source>
        <dbReference type="EMBL" id="CAJ0932332.1"/>
    </source>
</evidence>
<keyword evidence="3" id="KW-0677">Repeat</keyword>